<reference evidence="1 2" key="1">
    <citation type="submission" date="2019-12" db="EMBL/GenBank/DDBJ databases">
        <title>Erwinia sp. nov., isolated from droppings of birds in the Qinghai-Tiebt plateau of China.</title>
        <authorList>
            <person name="Ge Y."/>
        </authorList>
    </citation>
    <scope>NUCLEOTIDE SEQUENCE [LARGE SCALE GENOMIC DNA]</scope>
    <source>
        <strain evidence="1 2">J780</strain>
    </source>
</reference>
<name>A0A6I6ESA9_9GAMM</name>
<dbReference type="EMBL" id="CP046509">
    <property type="protein sequence ID" value="QGU89711.1"/>
    <property type="molecule type" value="Genomic_DNA"/>
</dbReference>
<proteinExistence type="predicted"/>
<dbReference type="AlphaFoldDB" id="A0A6I6ESA9"/>
<dbReference type="InterPro" id="IPR009693">
    <property type="entry name" value="Glucitol_operon_activator"/>
</dbReference>
<sequence>MNSVNMFICVAGFAWLGQIALGWWQMKRFNHALAQLPTQDRIGIGRSSGRFKPRSLLVISVNSRNIITDNFVMKGISVFSTPQTDSSLCGLNIENLVPAHIYPNNKGLRAALELAITNKG</sequence>
<evidence type="ECO:0000313" key="1">
    <source>
        <dbReference type="EMBL" id="QGU89711.1"/>
    </source>
</evidence>
<evidence type="ECO:0000313" key="2">
    <source>
        <dbReference type="Proteomes" id="UP000424752"/>
    </source>
</evidence>
<dbReference type="KEGG" id="erwi:GN242_13000"/>
<protein>
    <submittedName>
        <fullName evidence="1">Transcriptional regulator GutM</fullName>
    </submittedName>
</protein>
<organism evidence="1 2">
    <name type="scientific">Erwinia sorbitola</name>
    <dbReference type="NCBI Taxonomy" id="2681984"/>
    <lineage>
        <taxon>Bacteria</taxon>
        <taxon>Pseudomonadati</taxon>
        <taxon>Pseudomonadota</taxon>
        <taxon>Gammaproteobacteria</taxon>
        <taxon>Enterobacterales</taxon>
        <taxon>Erwiniaceae</taxon>
        <taxon>Erwinia</taxon>
    </lineage>
</organism>
<dbReference type="Proteomes" id="UP000424752">
    <property type="component" value="Chromosome"/>
</dbReference>
<dbReference type="Pfam" id="PF06923">
    <property type="entry name" value="GutM"/>
    <property type="match status" value="1"/>
</dbReference>
<gene>
    <name evidence="1" type="ORF">GN242_13000</name>
</gene>
<accession>A0A6I6ESA9</accession>